<proteinExistence type="predicted"/>
<dbReference type="EMBL" id="JAZHXI010000013">
    <property type="protein sequence ID" value="KAL2064582.1"/>
    <property type="molecule type" value="Genomic_DNA"/>
</dbReference>
<comment type="caution">
    <text evidence="2">The sequence shown here is derived from an EMBL/GenBank/DDBJ whole genome shotgun (WGS) entry which is preliminary data.</text>
</comment>
<dbReference type="InterPro" id="IPR023631">
    <property type="entry name" value="Amidase_dom"/>
</dbReference>
<name>A0ABR4C3R2_9HELO</name>
<accession>A0ABR4C3R2</accession>
<dbReference type="SUPFAM" id="SSF75304">
    <property type="entry name" value="Amidase signature (AS) enzymes"/>
    <property type="match status" value="1"/>
</dbReference>
<feature type="domain" description="Amidase" evidence="1">
    <location>
        <begin position="17"/>
        <end position="268"/>
    </location>
</feature>
<dbReference type="PANTHER" id="PTHR42678">
    <property type="entry name" value="AMIDASE"/>
    <property type="match status" value="1"/>
</dbReference>
<dbReference type="Proteomes" id="UP001595075">
    <property type="component" value="Unassembled WGS sequence"/>
</dbReference>
<dbReference type="PANTHER" id="PTHR42678:SF34">
    <property type="entry name" value="OS04G0183300 PROTEIN"/>
    <property type="match status" value="1"/>
</dbReference>
<dbReference type="InterPro" id="IPR036928">
    <property type="entry name" value="AS_sf"/>
</dbReference>
<protein>
    <recommendedName>
        <fullName evidence="1">Amidase domain-containing protein</fullName>
    </recommendedName>
</protein>
<evidence type="ECO:0000313" key="3">
    <source>
        <dbReference type="Proteomes" id="UP001595075"/>
    </source>
</evidence>
<gene>
    <name evidence="2" type="ORF">VTL71DRAFT_3719</name>
</gene>
<sequence length="485" mass="52172">MADSYNLRPPGPFRQQNISIHNPYLHAVIQLAPKAQLLELARTLDNEREAQGSRGPLHGIPILVKDNIATHPNLGVASTTGGCYGLVGSRVSASAPAVDRLVKSGAIILGKANLSELGWFNGWSALGGQTQSPFVKGGVRPDDTFSGHSNPGGSSSGSAVSVAAGLATVSIGTETDGSLVFPGTRAGLYCIKPTVGIISQHGVIPISKLSDSIGPLAKTPRDVAIMLDAMVEPTSTTIPKGGYVSQFSSDWEGVKVGAVEVQPWLLSSFVVKPVESATSQEIEEIEQAYETLKQKLGNSFHASIDLVSAKDVGEDADGVDHFGYLTYADFRPLLNEYLQGLEDSPIRPLKEMIEFNEAHADLQLPPDHPQQDRVVRAEAFQSDPAKYEQALKYIRRMSREEGIDKTLAQYDIDVIIGPADSFLSTLASAAGYPLALLPLGQMKFNGRPCGLVVLTRAHGEDKLLRFRSAWEKTFPQRPIPDLSRL</sequence>
<reference evidence="2 3" key="1">
    <citation type="journal article" date="2024" name="Commun. Biol.">
        <title>Comparative genomic analysis of thermophilic fungi reveals convergent evolutionary adaptations and gene losses.</title>
        <authorList>
            <person name="Steindorff A.S."/>
            <person name="Aguilar-Pontes M.V."/>
            <person name="Robinson A.J."/>
            <person name="Andreopoulos B."/>
            <person name="LaButti K."/>
            <person name="Kuo A."/>
            <person name="Mondo S."/>
            <person name="Riley R."/>
            <person name="Otillar R."/>
            <person name="Haridas S."/>
            <person name="Lipzen A."/>
            <person name="Grimwood J."/>
            <person name="Schmutz J."/>
            <person name="Clum A."/>
            <person name="Reid I.D."/>
            <person name="Moisan M.C."/>
            <person name="Butler G."/>
            <person name="Nguyen T.T.M."/>
            <person name="Dewar K."/>
            <person name="Conant G."/>
            <person name="Drula E."/>
            <person name="Henrissat B."/>
            <person name="Hansel C."/>
            <person name="Singer S."/>
            <person name="Hutchinson M.I."/>
            <person name="de Vries R.P."/>
            <person name="Natvig D.O."/>
            <person name="Powell A.J."/>
            <person name="Tsang A."/>
            <person name="Grigoriev I.V."/>
        </authorList>
    </citation>
    <scope>NUCLEOTIDE SEQUENCE [LARGE SCALE GENOMIC DNA]</scope>
    <source>
        <strain evidence="2 3">CBS 494.80</strain>
    </source>
</reference>
<keyword evidence="3" id="KW-1185">Reference proteome</keyword>
<evidence type="ECO:0000259" key="1">
    <source>
        <dbReference type="Pfam" id="PF01425"/>
    </source>
</evidence>
<dbReference type="Pfam" id="PF01425">
    <property type="entry name" value="Amidase"/>
    <property type="match status" value="1"/>
</dbReference>
<organism evidence="2 3">
    <name type="scientific">Oculimacula yallundae</name>
    <dbReference type="NCBI Taxonomy" id="86028"/>
    <lineage>
        <taxon>Eukaryota</taxon>
        <taxon>Fungi</taxon>
        <taxon>Dikarya</taxon>
        <taxon>Ascomycota</taxon>
        <taxon>Pezizomycotina</taxon>
        <taxon>Leotiomycetes</taxon>
        <taxon>Helotiales</taxon>
        <taxon>Ploettnerulaceae</taxon>
        <taxon>Oculimacula</taxon>
    </lineage>
</organism>
<evidence type="ECO:0000313" key="2">
    <source>
        <dbReference type="EMBL" id="KAL2064582.1"/>
    </source>
</evidence>
<dbReference type="Gene3D" id="3.90.1300.10">
    <property type="entry name" value="Amidase signature (AS) domain"/>
    <property type="match status" value="1"/>
</dbReference>